<dbReference type="Proteomes" id="UP000249396">
    <property type="component" value="Unassembled WGS sequence"/>
</dbReference>
<reference evidence="1 2" key="1">
    <citation type="journal article" date="2018" name="Aquat. Microb. Ecol.">
        <title>Gammaproteobacterial methanotrophs dominate.</title>
        <authorList>
            <person name="Rissanen A.J."/>
            <person name="Saarenheimo J."/>
            <person name="Tiirola M."/>
            <person name="Peura S."/>
            <person name="Aalto S.L."/>
            <person name="Karvinen A."/>
            <person name="Nykanen H."/>
        </authorList>
    </citation>
    <scope>NUCLEOTIDE SEQUENCE [LARGE SCALE GENOMIC DNA]</scope>
    <source>
        <strain evidence="1">AMbin10</strain>
    </source>
</reference>
<dbReference type="EMBL" id="QJPH01000406">
    <property type="protein sequence ID" value="PZN74994.1"/>
    <property type="molecule type" value="Genomic_DNA"/>
</dbReference>
<comment type="caution">
    <text evidence="1">The sequence shown here is derived from an EMBL/GenBank/DDBJ whole genome shotgun (WGS) entry which is preliminary data.</text>
</comment>
<evidence type="ECO:0000313" key="2">
    <source>
        <dbReference type="Proteomes" id="UP000249396"/>
    </source>
</evidence>
<organism evidence="1 2">
    <name type="scientific">Candidatus Methylumidiphilus alinenensis</name>
    <dbReference type="NCBI Taxonomy" id="2202197"/>
    <lineage>
        <taxon>Bacteria</taxon>
        <taxon>Pseudomonadati</taxon>
        <taxon>Pseudomonadota</taxon>
        <taxon>Gammaproteobacteria</taxon>
        <taxon>Methylococcales</taxon>
        <taxon>Candidatus Methylumidiphilus</taxon>
    </lineage>
</organism>
<name>A0A2W4SQC8_9GAMM</name>
<protein>
    <submittedName>
        <fullName evidence="1">Uncharacterized protein</fullName>
    </submittedName>
</protein>
<gene>
    <name evidence="1" type="ORF">DM484_19915</name>
</gene>
<accession>A0A2W4SQC8</accession>
<dbReference type="AlphaFoldDB" id="A0A2W4SQC8"/>
<proteinExistence type="predicted"/>
<sequence>MLNIVSQMVGLIFKFINNKNILKKAKARNAKCVSILNEIFIRCGRSKRVMIYFIIEQKVNTPNLHTTEKQIN</sequence>
<evidence type="ECO:0000313" key="1">
    <source>
        <dbReference type="EMBL" id="PZN74994.1"/>
    </source>
</evidence>